<name>A0A9N7VBA3_PLEPL</name>
<feature type="region of interest" description="Disordered" evidence="1">
    <location>
        <begin position="51"/>
        <end position="72"/>
    </location>
</feature>
<organism evidence="2 3">
    <name type="scientific">Pleuronectes platessa</name>
    <name type="common">European plaice</name>
    <dbReference type="NCBI Taxonomy" id="8262"/>
    <lineage>
        <taxon>Eukaryota</taxon>
        <taxon>Metazoa</taxon>
        <taxon>Chordata</taxon>
        <taxon>Craniata</taxon>
        <taxon>Vertebrata</taxon>
        <taxon>Euteleostomi</taxon>
        <taxon>Actinopterygii</taxon>
        <taxon>Neopterygii</taxon>
        <taxon>Teleostei</taxon>
        <taxon>Neoteleostei</taxon>
        <taxon>Acanthomorphata</taxon>
        <taxon>Carangaria</taxon>
        <taxon>Pleuronectiformes</taxon>
        <taxon>Pleuronectoidei</taxon>
        <taxon>Pleuronectidae</taxon>
        <taxon>Pleuronectes</taxon>
    </lineage>
</organism>
<evidence type="ECO:0000313" key="2">
    <source>
        <dbReference type="EMBL" id="CAB1446306.1"/>
    </source>
</evidence>
<gene>
    <name evidence="2" type="ORF">PLEPLA_LOCUS34037</name>
</gene>
<feature type="region of interest" description="Disordered" evidence="1">
    <location>
        <begin position="1"/>
        <end position="32"/>
    </location>
</feature>
<dbReference type="Proteomes" id="UP001153269">
    <property type="component" value="Unassembled WGS sequence"/>
</dbReference>
<evidence type="ECO:0000313" key="3">
    <source>
        <dbReference type="Proteomes" id="UP001153269"/>
    </source>
</evidence>
<reference evidence="2" key="1">
    <citation type="submission" date="2020-03" db="EMBL/GenBank/DDBJ databases">
        <authorList>
            <person name="Weist P."/>
        </authorList>
    </citation>
    <scope>NUCLEOTIDE SEQUENCE</scope>
</reference>
<dbReference type="EMBL" id="CADEAL010003911">
    <property type="protein sequence ID" value="CAB1446306.1"/>
    <property type="molecule type" value="Genomic_DNA"/>
</dbReference>
<sequence length="92" mass="10056">MSPHPHGTNGNAGEWAQRHLSRSRNGVGGAARRPLALRSFADEGRTLGSGFRVSLPGLGRRRESKKKEKEQLPLIRNNPAEVFLLVSSSDVQ</sequence>
<evidence type="ECO:0000256" key="1">
    <source>
        <dbReference type="SAM" id="MobiDB-lite"/>
    </source>
</evidence>
<dbReference type="AlphaFoldDB" id="A0A9N7VBA3"/>
<comment type="caution">
    <text evidence="2">The sequence shown here is derived from an EMBL/GenBank/DDBJ whole genome shotgun (WGS) entry which is preliminary data.</text>
</comment>
<protein>
    <submittedName>
        <fullName evidence="2">Uncharacterized protein</fullName>
    </submittedName>
</protein>
<accession>A0A9N7VBA3</accession>
<proteinExistence type="predicted"/>
<keyword evidence="3" id="KW-1185">Reference proteome</keyword>